<proteinExistence type="predicted"/>
<keyword evidence="1" id="KW-0812">Transmembrane</keyword>
<feature type="transmembrane region" description="Helical" evidence="1">
    <location>
        <begin position="45"/>
        <end position="69"/>
    </location>
</feature>
<dbReference type="PANTHER" id="PTHR40547:SF1">
    <property type="entry name" value="SLL0298 PROTEIN"/>
    <property type="match status" value="1"/>
</dbReference>
<feature type="transmembrane region" description="Helical" evidence="1">
    <location>
        <begin position="131"/>
        <end position="151"/>
    </location>
</feature>
<keyword evidence="4" id="KW-1185">Reference proteome</keyword>
<dbReference type="EMBL" id="OBEB01000001">
    <property type="protein sequence ID" value="SNY43636.1"/>
    <property type="molecule type" value="Genomic_DNA"/>
</dbReference>
<dbReference type="PANTHER" id="PTHR40547">
    <property type="entry name" value="SLL0298 PROTEIN"/>
    <property type="match status" value="1"/>
</dbReference>
<name>A0A285I999_9GAMM</name>
<protein>
    <recommendedName>
        <fullName evidence="2">DUF2062 domain-containing protein</fullName>
    </recommendedName>
</protein>
<keyword evidence="1" id="KW-1133">Transmembrane helix</keyword>
<dbReference type="OrthoDB" id="9786029at2"/>
<keyword evidence="1" id="KW-0472">Membrane</keyword>
<dbReference type="AlphaFoldDB" id="A0A285I999"/>
<evidence type="ECO:0000259" key="2">
    <source>
        <dbReference type="Pfam" id="PF09835"/>
    </source>
</evidence>
<sequence>MPKKLFKKYLPSAEKIKQQKLINLFGSLLHDGNLWHLNRRSARGAFAVGLFWAWIPMPFQMVAAAATAIPLRVNLPLTLALVWTSNPLTMPIMFYLSYLIGTVVLARPLEPFAFEASLEWLRYSLDTIGKPFLLGSLLMAITASISGYFLIDWLWRLSVKKAQLAKLLKNRKTKKASAGQE</sequence>
<reference evidence="4" key="1">
    <citation type="submission" date="2017-09" db="EMBL/GenBank/DDBJ databases">
        <authorList>
            <person name="Varghese N."/>
            <person name="Submissions S."/>
        </authorList>
    </citation>
    <scope>NUCLEOTIDE SEQUENCE [LARGE SCALE GENOMIC DNA]</scope>
    <source>
        <strain evidence="4">CGMCC 1.12461</strain>
    </source>
</reference>
<gene>
    <name evidence="3" type="ORF">SAMN06297280_0620</name>
</gene>
<dbReference type="Pfam" id="PF09835">
    <property type="entry name" value="DUF2062"/>
    <property type="match status" value="1"/>
</dbReference>
<dbReference type="InterPro" id="IPR018639">
    <property type="entry name" value="DUF2062"/>
</dbReference>
<dbReference type="RefSeq" id="WP_097109864.1">
    <property type="nucleotide sequence ID" value="NZ_OBEB01000001.1"/>
</dbReference>
<feature type="transmembrane region" description="Helical" evidence="1">
    <location>
        <begin position="89"/>
        <end position="110"/>
    </location>
</feature>
<evidence type="ECO:0000313" key="4">
    <source>
        <dbReference type="Proteomes" id="UP000219353"/>
    </source>
</evidence>
<evidence type="ECO:0000256" key="1">
    <source>
        <dbReference type="SAM" id="Phobius"/>
    </source>
</evidence>
<dbReference type="Proteomes" id="UP000219353">
    <property type="component" value="Unassembled WGS sequence"/>
</dbReference>
<accession>A0A285I999</accession>
<evidence type="ECO:0000313" key="3">
    <source>
        <dbReference type="EMBL" id="SNY43636.1"/>
    </source>
</evidence>
<organism evidence="3 4">
    <name type="scientific">Arsukibacterium tuosuense</name>
    <dbReference type="NCBI Taxonomy" id="1323745"/>
    <lineage>
        <taxon>Bacteria</taxon>
        <taxon>Pseudomonadati</taxon>
        <taxon>Pseudomonadota</taxon>
        <taxon>Gammaproteobacteria</taxon>
        <taxon>Chromatiales</taxon>
        <taxon>Chromatiaceae</taxon>
        <taxon>Arsukibacterium</taxon>
    </lineage>
</organism>
<feature type="domain" description="DUF2062" evidence="2">
    <location>
        <begin position="24"/>
        <end position="162"/>
    </location>
</feature>